<accession>A0A178MM72</accession>
<dbReference type="AlphaFoldDB" id="A0A178MM72"/>
<dbReference type="STRING" id="1437059.A6A05_13120"/>
<protein>
    <recommendedName>
        <fullName evidence="1">Protein SlyX homolog</fullName>
    </recommendedName>
</protein>
<evidence type="ECO:0000313" key="3">
    <source>
        <dbReference type="EMBL" id="OAN49766.1"/>
    </source>
</evidence>
<dbReference type="EMBL" id="LWQU01000144">
    <property type="protein sequence ID" value="OAN49766.1"/>
    <property type="molecule type" value="Genomic_DNA"/>
</dbReference>
<evidence type="ECO:0000313" key="4">
    <source>
        <dbReference type="Proteomes" id="UP000078543"/>
    </source>
</evidence>
<name>A0A178MM72_9PROT</name>
<sequence>MDDETLARLTDLEMRAAHHERQAEEMSDVLARQHDEIDRLNLLVRRLLERLQAVEAGIERSPQDDRPPPHY</sequence>
<comment type="caution">
    <text evidence="3">The sequence shown here is derived from an EMBL/GenBank/DDBJ whole genome shotgun (WGS) entry which is preliminary data.</text>
</comment>
<dbReference type="Gene3D" id="1.20.5.300">
    <property type="match status" value="1"/>
</dbReference>
<dbReference type="OrthoDB" id="7306611at2"/>
<dbReference type="HAMAP" id="MF_00715">
    <property type="entry name" value="SlyX"/>
    <property type="match status" value="1"/>
</dbReference>
<feature type="coiled-coil region" evidence="2">
    <location>
        <begin position="9"/>
        <end position="57"/>
    </location>
</feature>
<dbReference type="InterPro" id="IPR007236">
    <property type="entry name" value="SlyX"/>
</dbReference>
<organism evidence="3 4">
    <name type="scientific">Magnetospirillum moscoviense</name>
    <dbReference type="NCBI Taxonomy" id="1437059"/>
    <lineage>
        <taxon>Bacteria</taxon>
        <taxon>Pseudomonadati</taxon>
        <taxon>Pseudomonadota</taxon>
        <taxon>Alphaproteobacteria</taxon>
        <taxon>Rhodospirillales</taxon>
        <taxon>Rhodospirillaceae</taxon>
        <taxon>Magnetospirillum</taxon>
    </lineage>
</organism>
<reference evidence="3 4" key="1">
    <citation type="submission" date="2016-04" db="EMBL/GenBank/DDBJ databases">
        <title>Draft genome sequence of freshwater magnetotactic bacteria Magnetospirillum marisnigri SP-1 and Magnetospirillum moscoviense BB-1.</title>
        <authorList>
            <person name="Koziaeva V."/>
            <person name="Dziuba M.V."/>
            <person name="Ivanov T.M."/>
            <person name="Kuznetsov B."/>
            <person name="Grouzdev D.S."/>
        </authorList>
    </citation>
    <scope>NUCLEOTIDE SEQUENCE [LARGE SCALE GENOMIC DNA]</scope>
    <source>
        <strain evidence="3 4">BB-1</strain>
    </source>
</reference>
<evidence type="ECO:0000256" key="1">
    <source>
        <dbReference type="HAMAP-Rule" id="MF_00715"/>
    </source>
</evidence>
<dbReference type="PANTHER" id="PTHR36508:SF1">
    <property type="entry name" value="PROTEIN SLYX"/>
    <property type="match status" value="1"/>
</dbReference>
<dbReference type="Proteomes" id="UP000078543">
    <property type="component" value="Unassembled WGS sequence"/>
</dbReference>
<dbReference type="PANTHER" id="PTHR36508">
    <property type="entry name" value="PROTEIN SLYX"/>
    <property type="match status" value="1"/>
</dbReference>
<comment type="similarity">
    <text evidence="1">Belongs to the SlyX family.</text>
</comment>
<keyword evidence="2" id="KW-0175">Coiled coil</keyword>
<evidence type="ECO:0000256" key="2">
    <source>
        <dbReference type="SAM" id="Coils"/>
    </source>
</evidence>
<dbReference type="RefSeq" id="WP_068501232.1">
    <property type="nucleotide sequence ID" value="NZ_LWQU01000144.1"/>
</dbReference>
<dbReference type="Pfam" id="PF04102">
    <property type="entry name" value="SlyX"/>
    <property type="match status" value="1"/>
</dbReference>
<gene>
    <name evidence="1" type="primary">slyX</name>
    <name evidence="3" type="ORF">A6A05_13120</name>
</gene>
<proteinExistence type="inferred from homology"/>
<keyword evidence="4" id="KW-1185">Reference proteome</keyword>